<feature type="transmembrane region" description="Helical" evidence="1">
    <location>
        <begin position="20"/>
        <end position="42"/>
    </location>
</feature>
<evidence type="ECO:0000256" key="1">
    <source>
        <dbReference type="SAM" id="Phobius"/>
    </source>
</evidence>
<feature type="domain" description="CHASE2" evidence="2">
    <location>
        <begin position="39"/>
        <end position="349"/>
    </location>
</feature>
<gene>
    <name evidence="3" type="ORF">BJP37_04285</name>
</gene>
<keyword evidence="3" id="KW-0418">Kinase</keyword>
<keyword evidence="3" id="KW-0808">Transferase</keyword>
<feature type="transmembrane region" description="Helical" evidence="1">
    <location>
        <begin position="389"/>
        <end position="406"/>
    </location>
</feature>
<dbReference type="Pfam" id="PF05226">
    <property type="entry name" value="CHASE2"/>
    <property type="match status" value="1"/>
</dbReference>
<keyword evidence="4" id="KW-1185">Reference proteome</keyword>
<dbReference type="EMBL" id="MKZS01000001">
    <property type="protein sequence ID" value="OLT58385.1"/>
    <property type="molecule type" value="Genomic_DNA"/>
</dbReference>
<keyword evidence="1" id="KW-1133">Transmembrane helix</keyword>
<dbReference type="InterPro" id="IPR036890">
    <property type="entry name" value="HATPase_C_sf"/>
</dbReference>
<organism evidence="3 4">
    <name type="scientific">Moorena bouillonii PNG</name>
    <dbReference type="NCBI Taxonomy" id="568701"/>
    <lineage>
        <taxon>Bacteria</taxon>
        <taxon>Bacillati</taxon>
        <taxon>Cyanobacteriota</taxon>
        <taxon>Cyanophyceae</taxon>
        <taxon>Coleofasciculales</taxon>
        <taxon>Coleofasciculaceae</taxon>
        <taxon>Moorena</taxon>
    </lineage>
</organism>
<dbReference type="InterPro" id="IPR007890">
    <property type="entry name" value="CHASE2"/>
</dbReference>
<evidence type="ECO:0000313" key="4">
    <source>
        <dbReference type="Proteomes" id="UP000186657"/>
    </source>
</evidence>
<dbReference type="Gene3D" id="3.30.565.10">
    <property type="entry name" value="Histidine kinase-like ATPase, C-terminal domain"/>
    <property type="match status" value="1"/>
</dbReference>
<keyword evidence="1" id="KW-0812">Transmembrane</keyword>
<keyword evidence="1" id="KW-0472">Membrane</keyword>
<evidence type="ECO:0000259" key="2">
    <source>
        <dbReference type="SMART" id="SM01080"/>
    </source>
</evidence>
<feature type="transmembrane region" description="Helical" evidence="1">
    <location>
        <begin position="360"/>
        <end position="383"/>
    </location>
</feature>
<dbReference type="AlphaFoldDB" id="A0A1U7MXF0"/>
<dbReference type="Proteomes" id="UP000186657">
    <property type="component" value="Unassembled WGS sequence"/>
</dbReference>
<dbReference type="RefSeq" id="WP_075896814.1">
    <property type="nucleotide sequence ID" value="NZ_MKZS01000001.1"/>
</dbReference>
<reference evidence="3 4" key="1">
    <citation type="submission" date="2016-10" db="EMBL/GenBank/DDBJ databases">
        <title>Comparative genomics uncovers the prolific and rare metabolic potential of the cyanobacterial genus Moorea.</title>
        <authorList>
            <person name="Leao T."/>
            <person name="Castelao G."/>
            <person name="Korobeynikov A."/>
            <person name="Monroe E.A."/>
            <person name="Podell S."/>
            <person name="Glukhov E."/>
            <person name="Allen E."/>
            <person name="Gerwick W.H."/>
            <person name="Gerwick L."/>
        </authorList>
    </citation>
    <scope>NUCLEOTIDE SEQUENCE [LARGE SCALE GENOMIC DNA]</scope>
    <source>
        <strain evidence="3 4">PNG5-198</strain>
    </source>
</reference>
<dbReference type="SMART" id="SM01080">
    <property type="entry name" value="CHASE2"/>
    <property type="match status" value="1"/>
</dbReference>
<dbReference type="SUPFAM" id="SSF55874">
    <property type="entry name" value="ATPase domain of HSP90 chaperone/DNA topoisomerase II/histidine kinase"/>
    <property type="match status" value="1"/>
</dbReference>
<proteinExistence type="predicted"/>
<protein>
    <submittedName>
        <fullName evidence="3">Histidine kinase</fullName>
    </submittedName>
</protein>
<dbReference type="SUPFAM" id="SSF82866">
    <property type="entry name" value="Multidrug efflux transporter AcrB transmembrane domain"/>
    <property type="match status" value="1"/>
</dbReference>
<dbReference type="GO" id="GO:0016301">
    <property type="term" value="F:kinase activity"/>
    <property type="evidence" value="ECO:0007669"/>
    <property type="project" value="UniProtKB-KW"/>
</dbReference>
<comment type="caution">
    <text evidence="3">The sequence shown here is derived from an EMBL/GenBank/DDBJ whole genome shotgun (WGS) entry which is preliminary data.</text>
</comment>
<sequence>MVSKIRKKINTEIAIWRQAAVPGIAVIIIVVILRLIGSLQFFEWIALDTFLRLRPGEPTDDKVVVVGINEEDIRSIGRYPIPDGEIAELIQTIEEYQPIAIGLDIVRDIPIEPDHAKLTKVFQQHKNLIGIEKILPPDQIPPPPELPKQQVGFSDMIADQDGQYRRYLLWTTSPQNPQNPDEDKYSLSLRVAQAYLSAQGINIETGISDPNTIRFDTTEITRFLPNSGGYIRGNDSGLKILVNFRSGKQPFTIVSLKDIQSGQLDPKLFHKRIVLIGITAQSVPDLFNTSVVAGSYAKINGQIYGVEFHAHVISQIINGVFNNRAFLNVWHDKWENLWIIIWGIIPIIIARITQSIWKNILAVGATSLALIGITYLLIVWGWWVSLVPGLLILVINGLGLSAFAFYQHDQGLKSQIKERQRTIKHTFDLIHAGPLQTLAHVLKHLRSQDAPQEQLLLQLEKLNHEIREIGEYLNLEALTPEESIRLGSGLKLELKRPIHELFYQVYTSTLERDDLEYLKTLKVKIRAFDPIDDKYLILEQRQELCLFLEEALCNVGKHAKGVKRVEATGKENQGWYTLSIKDNGSGMSSFSESKGTQLLKNVAKSLGGDFRRESLFTKGTLCELTWQLTGRKSRRNQIKK</sequence>
<accession>A0A1U7MXF0</accession>
<evidence type="ECO:0000313" key="3">
    <source>
        <dbReference type="EMBL" id="OLT58385.1"/>
    </source>
</evidence>
<feature type="transmembrane region" description="Helical" evidence="1">
    <location>
        <begin position="336"/>
        <end position="353"/>
    </location>
</feature>
<name>A0A1U7MXF0_9CYAN</name>